<sequence>MKAAMRSWMIIYLAICAPLLSRIPAGAETAKPVKRCNSKDDCKLFPCTSSFALCVNRLCT</sequence>
<dbReference type="Proteomes" id="UP000250321">
    <property type="component" value="Unassembled WGS sequence"/>
</dbReference>
<reference evidence="2 3" key="1">
    <citation type="submission" date="2018-02" db="EMBL/GenBank/DDBJ databases">
        <title>Draft genome of wild Prunus yedoensis var. nudiflora.</title>
        <authorList>
            <person name="Baek S."/>
            <person name="Kim J.-H."/>
            <person name="Choi K."/>
            <person name="Kim G.-B."/>
            <person name="Cho A."/>
            <person name="Jang H."/>
            <person name="Shin C.-H."/>
            <person name="Yu H.-J."/>
            <person name="Mun J.-H."/>
        </authorList>
    </citation>
    <scope>NUCLEOTIDE SEQUENCE [LARGE SCALE GENOMIC DNA]</scope>
    <source>
        <strain evidence="3">cv. Jeju island</strain>
        <tissue evidence="2">Leaf</tissue>
    </source>
</reference>
<evidence type="ECO:0000313" key="2">
    <source>
        <dbReference type="EMBL" id="PQQ03500.1"/>
    </source>
</evidence>
<gene>
    <name evidence="2" type="ORF">Pyn_22449</name>
</gene>
<accession>A0A314YCC5</accession>
<keyword evidence="1" id="KW-0732">Signal</keyword>
<feature type="chain" id="PRO_5016247469" evidence="1">
    <location>
        <begin position="30"/>
        <end position="60"/>
    </location>
</feature>
<feature type="signal peptide" evidence="1">
    <location>
        <begin position="1"/>
        <end position="29"/>
    </location>
</feature>
<comment type="caution">
    <text evidence="2">The sequence shown here is derived from an EMBL/GenBank/DDBJ whole genome shotgun (WGS) entry which is preliminary data.</text>
</comment>
<protein>
    <submittedName>
        <fullName evidence="2">Uncharacterized protein</fullName>
    </submittedName>
</protein>
<evidence type="ECO:0000313" key="3">
    <source>
        <dbReference type="Proteomes" id="UP000250321"/>
    </source>
</evidence>
<dbReference type="EMBL" id="PJQY01001335">
    <property type="protein sequence ID" value="PQQ03500.1"/>
    <property type="molecule type" value="Genomic_DNA"/>
</dbReference>
<keyword evidence="3" id="KW-1185">Reference proteome</keyword>
<dbReference type="AlphaFoldDB" id="A0A314YCC5"/>
<evidence type="ECO:0000256" key="1">
    <source>
        <dbReference type="SAM" id="SignalP"/>
    </source>
</evidence>
<organism evidence="2 3">
    <name type="scientific">Prunus yedoensis var. nudiflora</name>
    <dbReference type="NCBI Taxonomy" id="2094558"/>
    <lineage>
        <taxon>Eukaryota</taxon>
        <taxon>Viridiplantae</taxon>
        <taxon>Streptophyta</taxon>
        <taxon>Embryophyta</taxon>
        <taxon>Tracheophyta</taxon>
        <taxon>Spermatophyta</taxon>
        <taxon>Magnoliopsida</taxon>
        <taxon>eudicotyledons</taxon>
        <taxon>Gunneridae</taxon>
        <taxon>Pentapetalae</taxon>
        <taxon>rosids</taxon>
        <taxon>fabids</taxon>
        <taxon>Rosales</taxon>
        <taxon>Rosaceae</taxon>
        <taxon>Amygdaloideae</taxon>
        <taxon>Amygdaleae</taxon>
        <taxon>Prunus</taxon>
    </lineage>
</organism>
<proteinExistence type="predicted"/>
<name>A0A314YCC5_PRUYE</name>